<reference evidence="8" key="2">
    <citation type="journal article" date="2018" name="Plant J.">
        <title>The Sorghum bicolor reference genome: improved assembly, gene annotations, a transcriptome atlas, and signatures of genome organization.</title>
        <authorList>
            <person name="McCormick R.F."/>
            <person name="Truong S.K."/>
            <person name="Sreedasyam A."/>
            <person name="Jenkins J."/>
            <person name="Shu S."/>
            <person name="Sims D."/>
            <person name="Kennedy M."/>
            <person name="Amirebrahimi M."/>
            <person name="Weers B.D."/>
            <person name="McKinley B."/>
            <person name="Mattison A."/>
            <person name="Morishige D.T."/>
            <person name="Grimwood J."/>
            <person name="Schmutz J."/>
            <person name="Mullet J.E."/>
        </authorList>
    </citation>
    <scope>NUCLEOTIDE SEQUENCE [LARGE SCALE GENOMIC DNA]</scope>
    <source>
        <strain evidence="8">cv. BTx623</strain>
    </source>
</reference>
<dbReference type="PROSITE" id="PS50089">
    <property type="entry name" value="ZF_RING_2"/>
    <property type="match status" value="1"/>
</dbReference>
<evidence type="ECO:0000256" key="4">
    <source>
        <dbReference type="PROSITE-ProRule" id="PRU00175"/>
    </source>
</evidence>
<feature type="region of interest" description="Disordered" evidence="5">
    <location>
        <begin position="355"/>
        <end position="429"/>
    </location>
</feature>
<keyword evidence="2 4" id="KW-0863">Zinc-finger</keyword>
<dbReference type="CDD" id="cd16525">
    <property type="entry name" value="RING-HC_PCGF"/>
    <property type="match status" value="1"/>
</dbReference>
<dbReference type="SMART" id="SM00184">
    <property type="entry name" value="RING"/>
    <property type="match status" value="1"/>
</dbReference>
<dbReference type="Proteomes" id="UP000000768">
    <property type="component" value="Chromosome 8"/>
</dbReference>
<dbReference type="InParanoid" id="A0A1Z5R714"/>
<dbReference type="Gramene" id="OQU79520">
    <property type="protein sequence ID" value="OQU79520"/>
    <property type="gene ID" value="SORBI_3008G156200"/>
</dbReference>
<feature type="compositionally biased region" description="Acidic residues" evidence="5">
    <location>
        <begin position="46"/>
        <end position="57"/>
    </location>
</feature>
<dbReference type="InterPro" id="IPR017907">
    <property type="entry name" value="Znf_RING_CS"/>
</dbReference>
<keyword evidence="3" id="KW-0862">Zinc</keyword>
<feature type="region of interest" description="Disordered" evidence="5">
    <location>
        <begin position="1"/>
        <end position="70"/>
    </location>
</feature>
<feature type="compositionally biased region" description="Basic and acidic residues" evidence="5">
    <location>
        <begin position="21"/>
        <end position="33"/>
    </location>
</feature>
<dbReference type="PANTHER" id="PTHR46293">
    <property type="entry name" value="E3 UBIQUITIN PROTEIN LIGASE DRIP1"/>
    <property type="match status" value="1"/>
</dbReference>
<feature type="compositionally biased region" description="Basic and acidic residues" evidence="5">
    <location>
        <begin position="326"/>
        <end position="340"/>
    </location>
</feature>
<dbReference type="InterPro" id="IPR013083">
    <property type="entry name" value="Znf_RING/FYVE/PHD"/>
</dbReference>
<evidence type="ECO:0000313" key="8">
    <source>
        <dbReference type="Proteomes" id="UP000000768"/>
    </source>
</evidence>
<feature type="compositionally biased region" description="Basic and acidic residues" evidence="5">
    <location>
        <begin position="368"/>
        <end position="397"/>
    </location>
</feature>
<dbReference type="PROSITE" id="PS00518">
    <property type="entry name" value="ZF_RING_1"/>
    <property type="match status" value="1"/>
</dbReference>
<proteinExistence type="predicted"/>
<feature type="compositionally biased region" description="Polar residues" evidence="5">
    <location>
        <begin position="292"/>
        <end position="324"/>
    </location>
</feature>
<sequence>MQTTGPASPDKPPPAVEPAEAEDKVEREGAQAKEEDEAAVVKAGGEDEEDEEEEEEDGRGGKRQRRRAAGDSAVAMVKRDLLLRCLTCPLCDRLLRKATTISECLHTFCRKCIYKKLNDEDLDHCPVCNIDLGCTPVDKLRSKECLSSETQLNVSIGYLTKIVSLSSSCYSSDLGKNFSVFFGLLLVSLYRLPSYSNFLMYGFRADHNIQDVRSKVFPFKRKKVNAEEAESPITLPVKVKERSISSLVVNTPRVAPAASTRRRTRAVTRKAAALRGLGPIIVDPLKKDNDNSNKQTDNSSLLDSLSKIPQTRRQLLSNGDTSGHPSVKDKAGDNKDLDKSELWKPLNRLVDAASKTKALTSAQSPALKGDKPRESPSSEHSSRTEARESLQKSKAEDDKSDDPEPIVLLRKRGRPARKRKDSLPETNAASAATAIQARKALSPIWFSLIASFDQKGDPPLPQIPAHYLRIKDGSIPASSIQRYIMQKLSLLSESEVEIRCCGQTVNLGQPVRNLVERWLRVGPARPLHTVIGSSGGDYVMVISYGRPKSVSS</sequence>
<dbReference type="PANTHER" id="PTHR46293:SF5">
    <property type="entry name" value="OS12G0600200 PROTEIN"/>
    <property type="match status" value="1"/>
</dbReference>
<dbReference type="EMBL" id="CM000767">
    <property type="protein sequence ID" value="OQU79520.1"/>
    <property type="molecule type" value="Genomic_DNA"/>
</dbReference>
<dbReference type="GO" id="GO:0008270">
    <property type="term" value="F:zinc ion binding"/>
    <property type="evidence" value="ECO:0007669"/>
    <property type="project" value="UniProtKB-KW"/>
</dbReference>
<dbReference type="SUPFAM" id="SSF57850">
    <property type="entry name" value="RING/U-box"/>
    <property type="match status" value="1"/>
</dbReference>
<dbReference type="STRING" id="4558.A0A1Z5R714"/>
<evidence type="ECO:0000313" key="7">
    <source>
        <dbReference type="EMBL" id="OQU79520.1"/>
    </source>
</evidence>
<accession>A0A1Z5R714</accession>
<gene>
    <name evidence="7" type="ORF">SORBI_3008G156200</name>
</gene>
<feature type="region of interest" description="Disordered" evidence="5">
    <location>
        <begin position="283"/>
        <end position="340"/>
    </location>
</feature>
<dbReference type="Gene3D" id="3.30.40.10">
    <property type="entry name" value="Zinc/RING finger domain, C3HC4 (zinc finger)"/>
    <property type="match status" value="1"/>
</dbReference>
<dbReference type="ExpressionAtlas" id="A0A1Z5R714">
    <property type="expression patterns" value="baseline and differential"/>
</dbReference>
<name>A0A1Z5R714_SORBI</name>
<feature type="domain" description="RING-type" evidence="6">
    <location>
        <begin position="88"/>
        <end position="129"/>
    </location>
</feature>
<keyword evidence="1" id="KW-0479">Metal-binding</keyword>
<dbReference type="InterPro" id="IPR001841">
    <property type="entry name" value="Znf_RING"/>
</dbReference>
<evidence type="ECO:0000256" key="2">
    <source>
        <dbReference type="ARBA" id="ARBA00022771"/>
    </source>
</evidence>
<dbReference type="InterPro" id="IPR044807">
    <property type="entry name" value="DRIP1-like"/>
</dbReference>
<evidence type="ECO:0000259" key="6">
    <source>
        <dbReference type="PROSITE" id="PS50089"/>
    </source>
</evidence>
<protein>
    <recommendedName>
        <fullName evidence="6">RING-type domain-containing protein</fullName>
    </recommendedName>
</protein>
<reference evidence="7 8" key="1">
    <citation type="journal article" date="2009" name="Nature">
        <title>The Sorghum bicolor genome and the diversification of grasses.</title>
        <authorList>
            <person name="Paterson A.H."/>
            <person name="Bowers J.E."/>
            <person name="Bruggmann R."/>
            <person name="Dubchak I."/>
            <person name="Grimwood J."/>
            <person name="Gundlach H."/>
            <person name="Haberer G."/>
            <person name="Hellsten U."/>
            <person name="Mitros T."/>
            <person name="Poliakov A."/>
            <person name="Schmutz J."/>
            <person name="Spannagl M."/>
            <person name="Tang H."/>
            <person name="Wang X."/>
            <person name="Wicker T."/>
            <person name="Bharti A.K."/>
            <person name="Chapman J."/>
            <person name="Feltus F.A."/>
            <person name="Gowik U."/>
            <person name="Grigoriev I.V."/>
            <person name="Lyons E."/>
            <person name="Maher C.A."/>
            <person name="Martis M."/>
            <person name="Narechania A."/>
            <person name="Otillar R.P."/>
            <person name="Penning B.W."/>
            <person name="Salamov A.A."/>
            <person name="Wang Y."/>
            <person name="Zhang L."/>
            <person name="Carpita N.C."/>
            <person name="Freeling M."/>
            <person name="Gingle A.R."/>
            <person name="Hash C.T."/>
            <person name="Keller B."/>
            <person name="Klein P."/>
            <person name="Kresovich S."/>
            <person name="McCann M.C."/>
            <person name="Ming R."/>
            <person name="Peterson D.G."/>
            <person name="Mehboob-ur-Rahman"/>
            <person name="Ware D."/>
            <person name="Westhoff P."/>
            <person name="Mayer K.F."/>
            <person name="Messing J."/>
            <person name="Rokhsar D.S."/>
        </authorList>
    </citation>
    <scope>NUCLEOTIDE SEQUENCE [LARGE SCALE GENOMIC DNA]</scope>
    <source>
        <strain evidence="8">cv. BTx623</strain>
    </source>
</reference>
<feature type="compositionally biased region" description="Basic residues" evidence="5">
    <location>
        <begin position="409"/>
        <end position="420"/>
    </location>
</feature>
<evidence type="ECO:0000256" key="5">
    <source>
        <dbReference type="SAM" id="MobiDB-lite"/>
    </source>
</evidence>
<keyword evidence="8" id="KW-1185">Reference proteome</keyword>
<evidence type="ECO:0000256" key="1">
    <source>
        <dbReference type="ARBA" id="ARBA00022723"/>
    </source>
</evidence>
<dbReference type="Pfam" id="PF13923">
    <property type="entry name" value="zf-C3HC4_2"/>
    <property type="match status" value="1"/>
</dbReference>
<organism evidence="7 8">
    <name type="scientific">Sorghum bicolor</name>
    <name type="common">Sorghum</name>
    <name type="synonym">Sorghum vulgare</name>
    <dbReference type="NCBI Taxonomy" id="4558"/>
    <lineage>
        <taxon>Eukaryota</taxon>
        <taxon>Viridiplantae</taxon>
        <taxon>Streptophyta</taxon>
        <taxon>Embryophyta</taxon>
        <taxon>Tracheophyta</taxon>
        <taxon>Spermatophyta</taxon>
        <taxon>Magnoliopsida</taxon>
        <taxon>Liliopsida</taxon>
        <taxon>Poales</taxon>
        <taxon>Poaceae</taxon>
        <taxon>PACMAD clade</taxon>
        <taxon>Panicoideae</taxon>
        <taxon>Andropogonodae</taxon>
        <taxon>Andropogoneae</taxon>
        <taxon>Sorghinae</taxon>
        <taxon>Sorghum</taxon>
    </lineage>
</organism>
<dbReference type="GO" id="GO:0004842">
    <property type="term" value="F:ubiquitin-protein transferase activity"/>
    <property type="evidence" value="ECO:0007669"/>
    <property type="project" value="InterPro"/>
</dbReference>
<evidence type="ECO:0000256" key="3">
    <source>
        <dbReference type="ARBA" id="ARBA00022833"/>
    </source>
</evidence>
<dbReference type="AlphaFoldDB" id="A0A1Z5R714"/>